<reference evidence="1" key="1">
    <citation type="journal article" date="2019" name="Sci. Rep.">
        <title>Draft genome of Tanacetum cinerariifolium, the natural source of mosquito coil.</title>
        <authorList>
            <person name="Yamashiro T."/>
            <person name="Shiraishi A."/>
            <person name="Satake H."/>
            <person name="Nakayama K."/>
        </authorList>
    </citation>
    <scope>NUCLEOTIDE SEQUENCE</scope>
</reference>
<name>A0A699Q9E3_TANCI</name>
<sequence>GCYKNIVEEVVDAAQVNTAATTVIITTEEITLAQVLKALKTSKPKVKGIVFKSQDDIEAKIDVDHQLAERLQAQEQEELFDAEKATLFQQHLKKRKKHFVAKRA</sequence>
<evidence type="ECO:0000313" key="1">
    <source>
        <dbReference type="EMBL" id="GFC59619.1"/>
    </source>
</evidence>
<organism evidence="1">
    <name type="scientific">Tanacetum cinerariifolium</name>
    <name type="common">Dalmatian daisy</name>
    <name type="synonym">Chrysanthemum cinerariifolium</name>
    <dbReference type="NCBI Taxonomy" id="118510"/>
    <lineage>
        <taxon>Eukaryota</taxon>
        <taxon>Viridiplantae</taxon>
        <taxon>Streptophyta</taxon>
        <taxon>Embryophyta</taxon>
        <taxon>Tracheophyta</taxon>
        <taxon>Spermatophyta</taxon>
        <taxon>Magnoliopsida</taxon>
        <taxon>eudicotyledons</taxon>
        <taxon>Gunneridae</taxon>
        <taxon>Pentapetalae</taxon>
        <taxon>asterids</taxon>
        <taxon>campanulids</taxon>
        <taxon>Asterales</taxon>
        <taxon>Asteraceae</taxon>
        <taxon>Asteroideae</taxon>
        <taxon>Anthemideae</taxon>
        <taxon>Anthemidinae</taxon>
        <taxon>Tanacetum</taxon>
    </lineage>
</organism>
<gene>
    <name evidence="1" type="ORF">Tci_831589</name>
</gene>
<dbReference type="EMBL" id="BKCJ010982277">
    <property type="protein sequence ID" value="GFC59619.1"/>
    <property type="molecule type" value="Genomic_DNA"/>
</dbReference>
<feature type="non-terminal residue" evidence="1">
    <location>
        <position position="1"/>
    </location>
</feature>
<dbReference type="AlphaFoldDB" id="A0A699Q9E3"/>
<accession>A0A699Q9E3</accession>
<comment type="caution">
    <text evidence="1">The sequence shown here is derived from an EMBL/GenBank/DDBJ whole genome shotgun (WGS) entry which is preliminary data.</text>
</comment>
<protein>
    <submittedName>
        <fullName evidence="1">Uncharacterized protein</fullName>
    </submittedName>
</protein>
<proteinExistence type="predicted"/>